<evidence type="ECO:0000256" key="2">
    <source>
        <dbReference type="ARBA" id="ARBA00023125"/>
    </source>
</evidence>
<gene>
    <name evidence="5" type="ORF">FDA94_02900</name>
</gene>
<dbReference type="AlphaFoldDB" id="A0A4U3MQL7"/>
<reference evidence="5 6" key="1">
    <citation type="submission" date="2019-04" db="EMBL/GenBank/DDBJ databases">
        <title>Herbidospora sp. NEAU-GS14.nov., a novel actinomycete isolated from soil.</title>
        <authorList>
            <person name="Han L."/>
        </authorList>
    </citation>
    <scope>NUCLEOTIDE SEQUENCE [LARGE SCALE GENOMIC DNA]</scope>
    <source>
        <strain evidence="5 6">NEAU-GS14</strain>
    </source>
</reference>
<keyword evidence="3" id="KW-0804">Transcription</keyword>
<keyword evidence="6" id="KW-1185">Reference proteome</keyword>
<name>A0A4U3MQL7_9ACTN</name>
<evidence type="ECO:0000256" key="1">
    <source>
        <dbReference type="ARBA" id="ARBA00023015"/>
    </source>
</evidence>
<accession>A0A4U3MQL7</accession>
<evidence type="ECO:0000259" key="4">
    <source>
        <dbReference type="PROSITE" id="PS51118"/>
    </source>
</evidence>
<dbReference type="SUPFAM" id="SSF46785">
    <property type="entry name" value="Winged helix' DNA-binding domain"/>
    <property type="match status" value="1"/>
</dbReference>
<dbReference type="GO" id="GO:0003677">
    <property type="term" value="F:DNA binding"/>
    <property type="evidence" value="ECO:0007669"/>
    <property type="project" value="UniProtKB-KW"/>
</dbReference>
<dbReference type="InterPro" id="IPR036388">
    <property type="entry name" value="WH-like_DNA-bd_sf"/>
</dbReference>
<dbReference type="EMBL" id="SZQA01000002">
    <property type="protein sequence ID" value="TKK91092.1"/>
    <property type="molecule type" value="Genomic_DNA"/>
</dbReference>
<sequence length="158" mass="17316">MIAARPWWSRPSSVTWAPAAKAIEAAVDGYTRFDDFQANIGLSSSMLTSRLKTLVDRGILARRPYQDRPVRHEYVLTDLGRSLRPVLVAMAAWRNSQLAPDDRAMILLDRRTGLEADPVVVDATTGARADGDDHVFAAGPAAGPIMRRRYANGGATIR</sequence>
<feature type="domain" description="HTH hxlR-type" evidence="4">
    <location>
        <begin position="1"/>
        <end position="102"/>
    </location>
</feature>
<proteinExistence type="predicted"/>
<dbReference type="Gene3D" id="1.10.10.10">
    <property type="entry name" value="Winged helix-like DNA-binding domain superfamily/Winged helix DNA-binding domain"/>
    <property type="match status" value="1"/>
</dbReference>
<protein>
    <submittedName>
        <fullName evidence="5">Helix-turn-helix transcriptional regulator</fullName>
    </submittedName>
</protein>
<keyword evidence="1" id="KW-0805">Transcription regulation</keyword>
<comment type="caution">
    <text evidence="5">The sequence shown here is derived from an EMBL/GenBank/DDBJ whole genome shotgun (WGS) entry which is preliminary data.</text>
</comment>
<dbReference type="OrthoDB" id="9792527at2"/>
<evidence type="ECO:0000256" key="3">
    <source>
        <dbReference type="ARBA" id="ARBA00023163"/>
    </source>
</evidence>
<evidence type="ECO:0000313" key="5">
    <source>
        <dbReference type="EMBL" id="TKK91092.1"/>
    </source>
</evidence>
<organism evidence="5 6">
    <name type="scientific">Herbidospora galbida</name>
    <dbReference type="NCBI Taxonomy" id="2575442"/>
    <lineage>
        <taxon>Bacteria</taxon>
        <taxon>Bacillati</taxon>
        <taxon>Actinomycetota</taxon>
        <taxon>Actinomycetes</taxon>
        <taxon>Streptosporangiales</taxon>
        <taxon>Streptosporangiaceae</taxon>
        <taxon>Herbidospora</taxon>
    </lineage>
</organism>
<evidence type="ECO:0000313" key="6">
    <source>
        <dbReference type="Proteomes" id="UP000308705"/>
    </source>
</evidence>
<dbReference type="PANTHER" id="PTHR33204:SF17">
    <property type="entry name" value="TRANSCRIPTIONAL REGULATORY PROTEIN"/>
    <property type="match status" value="1"/>
</dbReference>
<keyword evidence="2" id="KW-0238">DNA-binding</keyword>
<dbReference type="InterPro" id="IPR036390">
    <property type="entry name" value="WH_DNA-bd_sf"/>
</dbReference>
<dbReference type="Pfam" id="PF01638">
    <property type="entry name" value="HxlR"/>
    <property type="match status" value="1"/>
</dbReference>
<dbReference type="Proteomes" id="UP000308705">
    <property type="component" value="Unassembled WGS sequence"/>
</dbReference>
<dbReference type="PROSITE" id="PS51118">
    <property type="entry name" value="HTH_HXLR"/>
    <property type="match status" value="1"/>
</dbReference>
<dbReference type="InterPro" id="IPR002577">
    <property type="entry name" value="HTH_HxlR"/>
</dbReference>
<dbReference type="PANTHER" id="PTHR33204">
    <property type="entry name" value="TRANSCRIPTIONAL REGULATOR, MARR FAMILY"/>
    <property type="match status" value="1"/>
</dbReference>